<gene>
    <name evidence="2" type="ORF">J0X15_11285</name>
</gene>
<reference evidence="2" key="1">
    <citation type="submission" date="2021-03" db="EMBL/GenBank/DDBJ databases">
        <title>Roseibium sp. CAU 1637 isolated from Incheon.</title>
        <authorList>
            <person name="Kim W."/>
        </authorList>
    </citation>
    <scope>NUCLEOTIDE SEQUENCE</scope>
    <source>
        <strain evidence="2">CAU 1637</strain>
    </source>
</reference>
<feature type="domain" description="Antitoxin SocA-like Panacea" evidence="1">
    <location>
        <begin position="25"/>
        <end position="119"/>
    </location>
</feature>
<dbReference type="Pfam" id="PF13274">
    <property type="entry name" value="SocA_Panacea"/>
    <property type="match status" value="1"/>
</dbReference>
<dbReference type="EMBL" id="JAFLNF010000004">
    <property type="protein sequence ID" value="MBO0345803.1"/>
    <property type="molecule type" value="Genomic_DNA"/>
</dbReference>
<sequence>MTVSALSAARTLCEERNWNISNLELQKLLYIAELYHLGITEDPLIFEDFEAWDYGPVVPIVYSKARGFGKSAVPNVFHWIDPVKKGSKEFDILSAVAAQTKRLTAGELVNITHWPQGAWAKFYAPHLRNIKIPKMEILREYNDRKIAA</sequence>
<name>A0A939J9V9_9HYPH</name>
<dbReference type="AlphaFoldDB" id="A0A939J9V9"/>
<dbReference type="RefSeq" id="WP_206940701.1">
    <property type="nucleotide sequence ID" value="NZ_JAFLNF010000004.1"/>
</dbReference>
<evidence type="ECO:0000259" key="1">
    <source>
        <dbReference type="Pfam" id="PF13274"/>
    </source>
</evidence>
<dbReference type="Proteomes" id="UP000664779">
    <property type="component" value="Unassembled WGS sequence"/>
</dbReference>
<comment type="caution">
    <text evidence="2">The sequence shown here is derived from an EMBL/GenBank/DDBJ whole genome shotgun (WGS) entry which is preliminary data.</text>
</comment>
<accession>A0A939J9V9</accession>
<organism evidence="2 3">
    <name type="scientific">Roseibium limicola</name>
    <dbReference type="NCBI Taxonomy" id="2816037"/>
    <lineage>
        <taxon>Bacteria</taxon>
        <taxon>Pseudomonadati</taxon>
        <taxon>Pseudomonadota</taxon>
        <taxon>Alphaproteobacteria</taxon>
        <taxon>Hyphomicrobiales</taxon>
        <taxon>Stappiaceae</taxon>
        <taxon>Roseibium</taxon>
    </lineage>
</organism>
<proteinExistence type="predicted"/>
<protein>
    <submittedName>
        <fullName evidence="2">SocA family protein</fullName>
    </submittedName>
</protein>
<evidence type="ECO:0000313" key="3">
    <source>
        <dbReference type="Proteomes" id="UP000664779"/>
    </source>
</evidence>
<keyword evidence="3" id="KW-1185">Reference proteome</keyword>
<evidence type="ECO:0000313" key="2">
    <source>
        <dbReference type="EMBL" id="MBO0345803.1"/>
    </source>
</evidence>
<dbReference type="InterPro" id="IPR025272">
    <property type="entry name" value="SocA_Panacea"/>
</dbReference>